<gene>
    <name evidence="3" type="ordered locus">Nwat_1243</name>
</gene>
<dbReference type="Pfam" id="PF00188">
    <property type="entry name" value="CAP"/>
    <property type="match status" value="1"/>
</dbReference>
<dbReference type="PROSITE" id="PS50093">
    <property type="entry name" value="PKD"/>
    <property type="match status" value="1"/>
</dbReference>
<dbReference type="InterPro" id="IPR035986">
    <property type="entry name" value="PKD_dom_sf"/>
</dbReference>
<dbReference type="InterPro" id="IPR028994">
    <property type="entry name" value="Integrin_alpha_N"/>
</dbReference>
<dbReference type="AlphaFoldDB" id="D8K5J6"/>
<dbReference type="CDD" id="cd05379">
    <property type="entry name" value="CAP_bacterial"/>
    <property type="match status" value="1"/>
</dbReference>
<evidence type="ECO:0000313" key="4">
    <source>
        <dbReference type="Proteomes" id="UP000000393"/>
    </source>
</evidence>
<dbReference type="InterPro" id="IPR014044">
    <property type="entry name" value="CAP_dom"/>
</dbReference>
<evidence type="ECO:0000259" key="2">
    <source>
        <dbReference type="PROSITE" id="PS50093"/>
    </source>
</evidence>
<dbReference type="EMBL" id="CP002086">
    <property type="protein sequence ID" value="ADJ28173.1"/>
    <property type="molecule type" value="Genomic_DNA"/>
</dbReference>
<dbReference type="HOGENOM" id="CLU_503280_0_0_6"/>
<dbReference type="InterPro" id="IPR000601">
    <property type="entry name" value="PKD_dom"/>
</dbReference>
<dbReference type="CDD" id="cd00146">
    <property type="entry name" value="PKD"/>
    <property type="match status" value="1"/>
</dbReference>
<dbReference type="SUPFAM" id="SSF49299">
    <property type="entry name" value="PKD domain"/>
    <property type="match status" value="1"/>
</dbReference>
<dbReference type="STRING" id="105559.Nwat_1243"/>
<dbReference type="PANTHER" id="PTHR31157:SF1">
    <property type="entry name" value="SCP DOMAIN-CONTAINING PROTEIN"/>
    <property type="match status" value="1"/>
</dbReference>
<dbReference type="InterPro" id="IPR013783">
    <property type="entry name" value="Ig-like_fold"/>
</dbReference>
<dbReference type="eggNOG" id="COG3291">
    <property type="taxonomic scope" value="Bacteria"/>
</dbReference>
<dbReference type="InterPro" id="IPR035940">
    <property type="entry name" value="CAP_sf"/>
</dbReference>
<dbReference type="RefSeq" id="WP_013220269.1">
    <property type="nucleotide sequence ID" value="NC_014315.1"/>
</dbReference>
<dbReference type="SUPFAM" id="SSF55797">
    <property type="entry name" value="PR-1-like"/>
    <property type="match status" value="1"/>
</dbReference>
<dbReference type="eggNOG" id="COG2340">
    <property type="taxonomic scope" value="Bacteria"/>
</dbReference>
<feature type="domain" description="PKD" evidence="2">
    <location>
        <begin position="316"/>
        <end position="402"/>
    </location>
</feature>
<evidence type="ECO:0000256" key="1">
    <source>
        <dbReference type="SAM" id="SignalP"/>
    </source>
</evidence>
<reference evidence="3 4" key="1">
    <citation type="submission" date="2010-06" db="EMBL/GenBank/DDBJ databases">
        <title>Complete sequence of chromosome of Nitrosococcus watsoni C-113.</title>
        <authorList>
            <consortium name="US DOE Joint Genome Institute"/>
            <person name="Lucas S."/>
            <person name="Copeland A."/>
            <person name="Lapidus A."/>
            <person name="Cheng J.-F."/>
            <person name="Bruce D."/>
            <person name="Goodwin L."/>
            <person name="Pitluck S."/>
            <person name="Malfatti S.A."/>
            <person name="Chain P.S.G."/>
            <person name="Land M."/>
            <person name="Hauser L."/>
            <person name="Kyrpides N."/>
            <person name="Ivanova N."/>
            <person name="Cambell M.A."/>
            <person name="Heidelberg J.F."/>
            <person name="Klotz M.G."/>
            <person name="Woyke T."/>
        </authorList>
    </citation>
    <scope>NUCLEOTIDE SEQUENCE [LARGE SCALE GENOMIC DNA]</scope>
    <source>
        <strain evidence="3 4">C-113</strain>
    </source>
</reference>
<dbReference type="SMART" id="SM00089">
    <property type="entry name" value="PKD"/>
    <property type="match status" value="1"/>
</dbReference>
<dbReference type="KEGG" id="nwa:Nwat_1243"/>
<keyword evidence="4" id="KW-1185">Reference proteome</keyword>
<feature type="chain" id="PRO_5003116646" evidence="1">
    <location>
        <begin position="27"/>
        <end position="541"/>
    </location>
</feature>
<protein>
    <submittedName>
        <fullName evidence="3">SCP-like extracellular</fullName>
    </submittedName>
</protein>
<dbReference type="PANTHER" id="PTHR31157">
    <property type="entry name" value="SCP DOMAIN-CONTAINING PROTEIN"/>
    <property type="match status" value="1"/>
</dbReference>
<dbReference type="SUPFAM" id="SSF69318">
    <property type="entry name" value="Integrin alpha N-terminal domain"/>
    <property type="match status" value="1"/>
</dbReference>
<dbReference type="Gene3D" id="2.60.40.10">
    <property type="entry name" value="Immunoglobulins"/>
    <property type="match status" value="1"/>
</dbReference>
<organism evidence="3 4">
    <name type="scientific">Nitrosococcus watsoni (strain C-113)</name>
    <dbReference type="NCBI Taxonomy" id="105559"/>
    <lineage>
        <taxon>Bacteria</taxon>
        <taxon>Pseudomonadati</taxon>
        <taxon>Pseudomonadota</taxon>
        <taxon>Gammaproteobacteria</taxon>
        <taxon>Chromatiales</taxon>
        <taxon>Chromatiaceae</taxon>
        <taxon>Nitrosococcus</taxon>
    </lineage>
</organism>
<dbReference type="Gene3D" id="3.40.33.10">
    <property type="entry name" value="CAP"/>
    <property type="match status" value="1"/>
</dbReference>
<sequence>MYLHRKMLCFAFLISTLCSLSTVAFAIEEKLAIIKNNANGQGLTLQVYTPPLAPKNRLEAKLFQDVQIFGNVASLAAGNINGTTGDEFIFLTDGSFGSNGLYLYTVKPEDGALSFHLLADDRSLERNVQFATLCDCDSDPEKELAIIKRLQNGSHQLIIYDLPTRRWGNALAIAGAANIGNNIIGLSAGDMAGNSKSELVIAQKNGNGTVRVEIYSPPSSLSDSLGPPLLSYSDLGSDIIPDGLAVGDFDHDSEDEIALVRSLKNGAHGLDILKAPTAFGDEDPVFIASNVNIGQNVAKMTAFKINTAGPSFNQPPQAVVNANPRKGSLPLTVTLDGSNSQDADGFIQHYLWEFDNGQIITGPKLQYTYDTPGAHVVTLTVIDNENSQDSTQITIEATEAANNNDTTDSQNLLPAERELIKLINQERQKYNLASLKVHSALVTAAKEHSKDMAQNNFISHTGSDGSSPFTRMADAGYRFRTAGENVAAGYSSPQAVLAGWMNSPGHRRNLLNANYCELGVGYAYQGRSTYGRYWTLTLGCR</sequence>
<accession>D8K5J6</accession>
<keyword evidence="1" id="KW-0732">Signal</keyword>
<dbReference type="Proteomes" id="UP000000393">
    <property type="component" value="Chromosome"/>
</dbReference>
<name>D8K5J6_NITWC</name>
<proteinExistence type="predicted"/>
<feature type="signal peptide" evidence="1">
    <location>
        <begin position="1"/>
        <end position="26"/>
    </location>
</feature>
<dbReference type="InterPro" id="IPR022409">
    <property type="entry name" value="PKD/Chitinase_dom"/>
</dbReference>
<dbReference type="Pfam" id="PF18911">
    <property type="entry name" value="PKD_4"/>
    <property type="match status" value="1"/>
</dbReference>
<evidence type="ECO:0000313" key="3">
    <source>
        <dbReference type="EMBL" id="ADJ28173.1"/>
    </source>
</evidence>
<dbReference type="OrthoDB" id="68195at2"/>